<dbReference type="InterPro" id="IPR029063">
    <property type="entry name" value="SAM-dependent_MTases_sf"/>
</dbReference>
<dbReference type="KEGG" id="lnu:N7U66_10390"/>
<dbReference type="Pfam" id="PF05050">
    <property type="entry name" value="Methyltransf_21"/>
    <property type="match status" value="1"/>
</dbReference>
<protein>
    <submittedName>
        <fullName evidence="2">FkbM family methyltransferase</fullName>
    </submittedName>
</protein>
<dbReference type="EMBL" id="CP113088">
    <property type="protein sequence ID" value="WAC03783.1"/>
    <property type="molecule type" value="Genomic_DNA"/>
</dbReference>
<reference evidence="2" key="1">
    <citation type="submission" date="2022-11" db="EMBL/GenBank/DDBJ databases">
        <title>Lacinutrix neustonica HL-RS19T sp. nov., isolated from the surface microlayer sample of brackish Lake Shihwa.</title>
        <authorList>
            <person name="Choi J.Y."/>
            <person name="Hwang C.Y."/>
        </authorList>
    </citation>
    <scope>NUCLEOTIDE SEQUENCE</scope>
    <source>
        <strain evidence="2">HL-RS19</strain>
    </source>
</reference>
<dbReference type="Proteomes" id="UP001164705">
    <property type="component" value="Chromosome"/>
</dbReference>
<accession>A0A9E8SEQ0</accession>
<evidence type="ECO:0000259" key="1">
    <source>
        <dbReference type="Pfam" id="PF05050"/>
    </source>
</evidence>
<organism evidence="2 3">
    <name type="scientific">Lacinutrix neustonica</name>
    <dbReference type="NCBI Taxonomy" id="2980107"/>
    <lineage>
        <taxon>Bacteria</taxon>
        <taxon>Pseudomonadati</taxon>
        <taxon>Bacteroidota</taxon>
        <taxon>Flavobacteriia</taxon>
        <taxon>Flavobacteriales</taxon>
        <taxon>Flavobacteriaceae</taxon>
        <taxon>Lacinutrix</taxon>
    </lineage>
</organism>
<dbReference type="GO" id="GO:0008168">
    <property type="term" value="F:methyltransferase activity"/>
    <property type="evidence" value="ECO:0007669"/>
    <property type="project" value="UniProtKB-KW"/>
</dbReference>
<dbReference type="AlphaFoldDB" id="A0A9E8SEQ0"/>
<dbReference type="InterPro" id="IPR006342">
    <property type="entry name" value="FkbM_mtfrase"/>
</dbReference>
<name>A0A9E8SEQ0_9FLAO</name>
<keyword evidence="2" id="KW-0489">Methyltransferase</keyword>
<feature type="domain" description="Methyltransferase FkbM" evidence="1">
    <location>
        <begin position="11"/>
        <end position="80"/>
    </location>
</feature>
<proteinExistence type="predicted"/>
<sequence>MSAGKAYGQSSSSILERKRDKVHAFKIETISLFDFLENEHIQQVDFIKMDVEGAEFKILPTIGEALKKTNYPTLYVSFHYSYLNENFYCKHIASGFLNKVFMRLENTFGFSLFKNRIRKEIANSYNDLKAYTYIYRTDGTQISFKHLERKPELIKDTDLVFSNTKWKPKKE</sequence>
<dbReference type="SUPFAM" id="SSF53335">
    <property type="entry name" value="S-adenosyl-L-methionine-dependent methyltransferases"/>
    <property type="match status" value="1"/>
</dbReference>
<dbReference type="Gene3D" id="3.40.50.150">
    <property type="entry name" value="Vaccinia Virus protein VP39"/>
    <property type="match status" value="1"/>
</dbReference>
<dbReference type="NCBIfam" id="TIGR01444">
    <property type="entry name" value="fkbM_fam"/>
    <property type="match status" value="1"/>
</dbReference>
<evidence type="ECO:0000313" key="3">
    <source>
        <dbReference type="Proteomes" id="UP001164705"/>
    </source>
</evidence>
<evidence type="ECO:0000313" key="2">
    <source>
        <dbReference type="EMBL" id="WAC03783.1"/>
    </source>
</evidence>
<keyword evidence="2" id="KW-0808">Transferase</keyword>
<dbReference type="RefSeq" id="WP_267678419.1">
    <property type="nucleotide sequence ID" value="NZ_CP113088.1"/>
</dbReference>
<keyword evidence="3" id="KW-1185">Reference proteome</keyword>
<gene>
    <name evidence="2" type="ORF">N7U66_10390</name>
</gene>
<dbReference type="GO" id="GO:0032259">
    <property type="term" value="P:methylation"/>
    <property type="evidence" value="ECO:0007669"/>
    <property type="project" value="UniProtKB-KW"/>
</dbReference>